<gene>
    <name evidence="1" type="ORF">C0Q70_01803</name>
</gene>
<proteinExistence type="predicted"/>
<protein>
    <submittedName>
        <fullName evidence="1">Uncharacterized protein</fullName>
    </submittedName>
</protein>
<evidence type="ECO:0000313" key="1">
    <source>
        <dbReference type="EMBL" id="PVD39175.1"/>
    </source>
</evidence>
<sequence length="76" mass="8462">MTFKTLLKKTIFYFAGDYTSYNASVPPYGQYSTGYPGDPAWSMRYGHSGLLNTPAYYYTHSVRNEPATAAVTSSKT</sequence>
<accession>A0A2T7Q0H1</accession>
<comment type="caution">
    <text evidence="1">The sequence shown here is derived from an EMBL/GenBank/DDBJ whole genome shotgun (WGS) entry which is preliminary data.</text>
</comment>
<keyword evidence="2" id="KW-1185">Reference proteome</keyword>
<dbReference type="EMBL" id="PZQS01000001">
    <property type="protein sequence ID" value="PVD39175.1"/>
    <property type="molecule type" value="Genomic_DNA"/>
</dbReference>
<dbReference type="Proteomes" id="UP000245119">
    <property type="component" value="Linkage Group LG1"/>
</dbReference>
<dbReference type="AlphaFoldDB" id="A0A2T7Q0H1"/>
<evidence type="ECO:0000313" key="2">
    <source>
        <dbReference type="Proteomes" id="UP000245119"/>
    </source>
</evidence>
<name>A0A2T7Q0H1_POMCA</name>
<reference evidence="1 2" key="1">
    <citation type="submission" date="2018-04" db="EMBL/GenBank/DDBJ databases">
        <title>The genome of golden apple snail Pomacea canaliculata provides insight into stress tolerance and invasive adaptation.</title>
        <authorList>
            <person name="Liu C."/>
            <person name="Liu B."/>
            <person name="Ren Y."/>
            <person name="Zhang Y."/>
            <person name="Wang H."/>
            <person name="Li S."/>
            <person name="Jiang F."/>
            <person name="Yin L."/>
            <person name="Zhang G."/>
            <person name="Qian W."/>
            <person name="Fan W."/>
        </authorList>
    </citation>
    <scope>NUCLEOTIDE SEQUENCE [LARGE SCALE GENOMIC DNA]</scope>
    <source>
        <strain evidence="1">SZHN2017</strain>
        <tissue evidence="1">Muscle</tissue>
    </source>
</reference>
<organism evidence="1 2">
    <name type="scientific">Pomacea canaliculata</name>
    <name type="common">Golden apple snail</name>
    <dbReference type="NCBI Taxonomy" id="400727"/>
    <lineage>
        <taxon>Eukaryota</taxon>
        <taxon>Metazoa</taxon>
        <taxon>Spiralia</taxon>
        <taxon>Lophotrochozoa</taxon>
        <taxon>Mollusca</taxon>
        <taxon>Gastropoda</taxon>
        <taxon>Caenogastropoda</taxon>
        <taxon>Architaenioglossa</taxon>
        <taxon>Ampullarioidea</taxon>
        <taxon>Ampullariidae</taxon>
        <taxon>Pomacea</taxon>
    </lineage>
</organism>